<evidence type="ECO:0000256" key="8">
    <source>
        <dbReference type="PROSITE-ProRule" id="PRU00169"/>
    </source>
</evidence>
<dbReference type="InterPro" id="IPR027417">
    <property type="entry name" value="P-loop_NTPase"/>
</dbReference>
<dbReference type="InterPro" id="IPR011006">
    <property type="entry name" value="CheY-like_superfamily"/>
</dbReference>
<dbReference type="PROSITE" id="PS50110">
    <property type="entry name" value="RESPONSE_REGULATORY"/>
    <property type="match status" value="1"/>
</dbReference>
<dbReference type="SUPFAM" id="SSF52540">
    <property type="entry name" value="P-loop containing nucleoside triphosphate hydrolases"/>
    <property type="match status" value="1"/>
</dbReference>
<sequence>MSAIHILVVDDEPDIRETVQDILEDEGYEVAGAENGEAARHALRDRRPDLMLLDIWMPDLDGITLLKEWSENQGLPCPVIMMSGHGNVETAVEATRLGAYDFLEKPLSMAKLLLTVERALEADKLVRENVGLRRRPALVLEPAGRSAAMQRLREQVKRIAQHDTWVLITGEAGTGRETFAHYLHTQSARKERPFVDLGVSAIARGNAARELFGSEENNQVHYGSLEQAAGGTLLLDEVADMDLEAQGQLLGALDTGSFIRVGGSEPVSIDVRIVAATQRDLKEEVRAGHFREDLFYHLNVVPLHIPPLREHAEDIPDLLNYYVDYFATHEKLPYRRFSVGAQNFLRNYGWPGNVRELKNLVQRVLILGAGDEITQNEVETALGSSPPAPSQPLEGLVSFDQPLRQAREQFEKAYLEYQLGKHAGNVSKMAKEAGMERTHLYRKLRSLGIEIKERR</sequence>
<dbReference type="Pfam" id="PF02954">
    <property type="entry name" value="HTH_8"/>
    <property type="match status" value="1"/>
</dbReference>
<keyword evidence="2" id="KW-0547">Nucleotide-binding</keyword>
<dbReference type="GO" id="GO:0043565">
    <property type="term" value="F:sequence-specific DNA binding"/>
    <property type="evidence" value="ECO:0007669"/>
    <property type="project" value="InterPro"/>
</dbReference>
<dbReference type="SUPFAM" id="SSF46689">
    <property type="entry name" value="Homeodomain-like"/>
    <property type="match status" value="1"/>
</dbReference>
<evidence type="ECO:0000256" key="3">
    <source>
        <dbReference type="ARBA" id="ARBA00022840"/>
    </source>
</evidence>
<keyword evidence="4" id="KW-0902">Two-component regulatory system</keyword>
<keyword evidence="3" id="KW-0067">ATP-binding</keyword>
<dbReference type="InterPro" id="IPR009057">
    <property type="entry name" value="Homeodomain-like_sf"/>
</dbReference>
<dbReference type="Proteomes" id="UP001138768">
    <property type="component" value="Unassembled WGS sequence"/>
</dbReference>
<evidence type="ECO:0000256" key="5">
    <source>
        <dbReference type="ARBA" id="ARBA00023015"/>
    </source>
</evidence>
<keyword evidence="5" id="KW-0805">Transcription regulation</keyword>
<feature type="modified residue" description="4-aspartylphosphate" evidence="8">
    <location>
        <position position="54"/>
    </location>
</feature>
<dbReference type="PANTHER" id="PTHR32071:SF17">
    <property type="entry name" value="TRANSCRIPTIONAL REGULATOR (NTRC FAMILY)"/>
    <property type="match status" value="1"/>
</dbReference>
<comment type="caution">
    <text evidence="11">The sequence shown here is derived from an EMBL/GenBank/DDBJ whole genome shotgun (WGS) entry which is preliminary data.</text>
</comment>
<evidence type="ECO:0000256" key="1">
    <source>
        <dbReference type="ARBA" id="ARBA00022553"/>
    </source>
</evidence>
<dbReference type="InterPro" id="IPR001789">
    <property type="entry name" value="Sig_transdc_resp-reg_receiver"/>
</dbReference>
<evidence type="ECO:0000256" key="4">
    <source>
        <dbReference type="ARBA" id="ARBA00023012"/>
    </source>
</evidence>
<dbReference type="SUPFAM" id="SSF52172">
    <property type="entry name" value="CheY-like"/>
    <property type="match status" value="1"/>
</dbReference>
<dbReference type="InterPro" id="IPR025944">
    <property type="entry name" value="Sigma_54_int_dom_CS"/>
</dbReference>
<dbReference type="Pfam" id="PF25601">
    <property type="entry name" value="AAA_lid_14"/>
    <property type="match status" value="1"/>
</dbReference>
<dbReference type="FunFam" id="3.40.50.300:FF:000006">
    <property type="entry name" value="DNA-binding transcriptional regulator NtrC"/>
    <property type="match status" value="1"/>
</dbReference>
<dbReference type="Gene3D" id="3.40.50.2300">
    <property type="match status" value="1"/>
</dbReference>
<dbReference type="GO" id="GO:0000160">
    <property type="term" value="P:phosphorelay signal transduction system"/>
    <property type="evidence" value="ECO:0007669"/>
    <property type="project" value="UniProtKB-KW"/>
</dbReference>
<dbReference type="InterPro" id="IPR058031">
    <property type="entry name" value="AAA_lid_NorR"/>
</dbReference>
<dbReference type="PANTHER" id="PTHR32071">
    <property type="entry name" value="TRANSCRIPTIONAL REGULATORY PROTEIN"/>
    <property type="match status" value="1"/>
</dbReference>
<dbReference type="PRINTS" id="PR00819">
    <property type="entry name" value="CBXCFQXSUPER"/>
</dbReference>
<dbReference type="Gene3D" id="3.40.50.300">
    <property type="entry name" value="P-loop containing nucleotide triphosphate hydrolases"/>
    <property type="match status" value="1"/>
</dbReference>
<gene>
    <name evidence="11" type="ORF">CKO42_13300</name>
</gene>
<dbReference type="Gene3D" id="1.10.8.60">
    <property type="match status" value="1"/>
</dbReference>
<dbReference type="Pfam" id="PF00072">
    <property type="entry name" value="Response_reg"/>
    <property type="match status" value="1"/>
</dbReference>
<keyword evidence="1 8" id="KW-0597">Phosphoprotein</keyword>
<evidence type="ECO:0000313" key="12">
    <source>
        <dbReference type="Proteomes" id="UP001138768"/>
    </source>
</evidence>
<dbReference type="FunFam" id="3.40.50.2300:FF:000018">
    <property type="entry name" value="DNA-binding transcriptional regulator NtrC"/>
    <property type="match status" value="1"/>
</dbReference>
<dbReference type="EMBL" id="NRRY01000021">
    <property type="protein sequence ID" value="MBK1619398.1"/>
    <property type="molecule type" value="Genomic_DNA"/>
</dbReference>
<dbReference type="AlphaFoldDB" id="A0A9X0WAM3"/>
<organism evidence="11 12">
    <name type="scientific">Lamprobacter modestohalophilus</name>
    <dbReference type="NCBI Taxonomy" id="1064514"/>
    <lineage>
        <taxon>Bacteria</taxon>
        <taxon>Pseudomonadati</taxon>
        <taxon>Pseudomonadota</taxon>
        <taxon>Gammaproteobacteria</taxon>
        <taxon>Chromatiales</taxon>
        <taxon>Chromatiaceae</taxon>
        <taxon>Lamprobacter</taxon>
    </lineage>
</organism>
<dbReference type="SMART" id="SM00448">
    <property type="entry name" value="REC"/>
    <property type="match status" value="1"/>
</dbReference>
<dbReference type="CDD" id="cd00009">
    <property type="entry name" value="AAA"/>
    <property type="match status" value="1"/>
</dbReference>
<dbReference type="RefSeq" id="WP_200244754.1">
    <property type="nucleotide sequence ID" value="NZ_NRRY01000021.1"/>
</dbReference>
<dbReference type="PROSITE" id="PS50045">
    <property type="entry name" value="SIGMA54_INTERACT_4"/>
    <property type="match status" value="1"/>
</dbReference>
<keyword evidence="6" id="KW-0238">DNA-binding</keyword>
<feature type="domain" description="Response regulatory" evidence="10">
    <location>
        <begin position="5"/>
        <end position="120"/>
    </location>
</feature>
<evidence type="ECO:0000256" key="6">
    <source>
        <dbReference type="ARBA" id="ARBA00023125"/>
    </source>
</evidence>
<proteinExistence type="predicted"/>
<dbReference type="PROSITE" id="PS00688">
    <property type="entry name" value="SIGMA54_INTERACT_3"/>
    <property type="match status" value="1"/>
</dbReference>
<protein>
    <submittedName>
        <fullName evidence="11">Transcriptional regulator</fullName>
    </submittedName>
</protein>
<dbReference type="InterPro" id="IPR002197">
    <property type="entry name" value="HTH_Fis"/>
</dbReference>
<evidence type="ECO:0000256" key="7">
    <source>
        <dbReference type="ARBA" id="ARBA00023163"/>
    </source>
</evidence>
<evidence type="ECO:0000259" key="9">
    <source>
        <dbReference type="PROSITE" id="PS50045"/>
    </source>
</evidence>
<evidence type="ECO:0000313" key="11">
    <source>
        <dbReference type="EMBL" id="MBK1619398.1"/>
    </source>
</evidence>
<dbReference type="InterPro" id="IPR000641">
    <property type="entry name" value="CbxX/CfxQ"/>
</dbReference>
<reference evidence="11 12" key="1">
    <citation type="journal article" date="2020" name="Microorganisms">
        <title>Osmotic Adaptation and Compatible Solute Biosynthesis of Phototrophic Bacteria as Revealed from Genome Analyses.</title>
        <authorList>
            <person name="Imhoff J.F."/>
            <person name="Rahn T."/>
            <person name="Kunzel S."/>
            <person name="Keller A."/>
            <person name="Neulinger S.C."/>
        </authorList>
    </citation>
    <scope>NUCLEOTIDE SEQUENCE [LARGE SCALE GENOMIC DNA]</scope>
    <source>
        <strain evidence="11 12">DSM 25653</strain>
    </source>
</reference>
<dbReference type="Pfam" id="PF00158">
    <property type="entry name" value="Sigma54_activat"/>
    <property type="match status" value="1"/>
</dbReference>
<dbReference type="CDD" id="cd17550">
    <property type="entry name" value="REC_NtrX-like"/>
    <property type="match status" value="1"/>
</dbReference>
<feature type="domain" description="Sigma-54 factor interaction" evidence="9">
    <location>
        <begin position="142"/>
        <end position="366"/>
    </location>
</feature>
<dbReference type="PROSITE" id="PS00676">
    <property type="entry name" value="SIGMA54_INTERACT_2"/>
    <property type="match status" value="1"/>
</dbReference>
<evidence type="ECO:0000259" key="10">
    <source>
        <dbReference type="PROSITE" id="PS50110"/>
    </source>
</evidence>
<accession>A0A9X0WAM3</accession>
<evidence type="ECO:0000256" key="2">
    <source>
        <dbReference type="ARBA" id="ARBA00022741"/>
    </source>
</evidence>
<keyword evidence="12" id="KW-1185">Reference proteome</keyword>
<dbReference type="GO" id="GO:0006355">
    <property type="term" value="P:regulation of DNA-templated transcription"/>
    <property type="evidence" value="ECO:0007669"/>
    <property type="project" value="InterPro"/>
</dbReference>
<name>A0A9X0WAM3_9GAMM</name>
<dbReference type="InterPro" id="IPR002078">
    <property type="entry name" value="Sigma_54_int"/>
</dbReference>
<keyword evidence="7" id="KW-0804">Transcription</keyword>
<dbReference type="GO" id="GO:0005524">
    <property type="term" value="F:ATP binding"/>
    <property type="evidence" value="ECO:0007669"/>
    <property type="project" value="UniProtKB-KW"/>
</dbReference>
<dbReference type="InterPro" id="IPR025943">
    <property type="entry name" value="Sigma_54_int_dom_ATP-bd_2"/>
</dbReference>
<dbReference type="Gene3D" id="1.10.10.60">
    <property type="entry name" value="Homeodomain-like"/>
    <property type="match status" value="1"/>
</dbReference>